<feature type="transmembrane region" description="Helical" evidence="17">
    <location>
        <begin position="141"/>
        <end position="161"/>
    </location>
</feature>
<sequence length="297" mass="34617">MDHYELKFRPLFVLTRFNIHVIGTTLDFYTLHRGLKIQIPSSAKVAGHIIECCGHLTKFLSFWNLSGALHFAYACYYDWTYVVVPKEVLPLYGTYGYKLKFLTFWDAVTQACYFSLCVFIDIWGSKNDQNERNVLVRIKDYVEASIAFPIAMFVGVTFWGLMAVDRELVLPAALDPYFPSWLNHMMHTNILIFQFLEIITSTRVYPQRKHALVGLMTFQTTYLIWMHIVHYKSGVWAYPIFEKLNVPLRIGFFVGCFTLGGLMYFLGEKLHYLLWQKGANERMPHPNVKYDPNAVSQ</sequence>
<dbReference type="GO" id="GO:0016020">
    <property type="term" value="C:membrane"/>
    <property type="evidence" value="ECO:0007669"/>
    <property type="project" value="InterPro"/>
</dbReference>
<evidence type="ECO:0000256" key="15">
    <source>
        <dbReference type="ARBA" id="ARBA00049322"/>
    </source>
</evidence>
<dbReference type="InterPro" id="IPR006838">
    <property type="entry name" value="ADTRP_AIG1"/>
</dbReference>
<dbReference type="EnsemblMetazoa" id="XM_014400571.2">
    <property type="protein sequence ID" value="XP_014256057.1"/>
    <property type="gene ID" value="LOC106670341"/>
</dbReference>
<proteinExistence type="inferred from homology"/>
<comment type="catalytic activity">
    <reaction evidence="8">
        <text>13-octadecanoyloxy-octadecanoate + H2O = 13-hydroxy-octadecanoate + octadecanoate + H(+)</text>
        <dbReference type="Rhea" id="RHEA:52084"/>
        <dbReference type="ChEBI" id="CHEBI:15377"/>
        <dbReference type="ChEBI" id="CHEBI:15378"/>
        <dbReference type="ChEBI" id="CHEBI:25629"/>
        <dbReference type="ChEBI" id="CHEBI:136304"/>
        <dbReference type="ChEBI" id="CHEBI:136335"/>
    </reaction>
    <physiologicalReaction direction="left-to-right" evidence="8">
        <dbReference type="Rhea" id="RHEA:52085"/>
    </physiologicalReaction>
</comment>
<feature type="transmembrane region" description="Helical" evidence="17">
    <location>
        <begin position="248"/>
        <end position="267"/>
    </location>
</feature>
<evidence type="ECO:0000256" key="7">
    <source>
        <dbReference type="ARBA" id="ARBA00047368"/>
    </source>
</evidence>
<protein>
    <submittedName>
        <fullName evidence="18">Uncharacterized protein</fullName>
    </submittedName>
</protein>
<evidence type="ECO:0000256" key="9">
    <source>
        <dbReference type="ARBA" id="ARBA00047863"/>
    </source>
</evidence>
<dbReference type="Pfam" id="PF04750">
    <property type="entry name" value="Far-17a_AIG1"/>
    <property type="match status" value="1"/>
</dbReference>
<evidence type="ECO:0000256" key="8">
    <source>
        <dbReference type="ARBA" id="ARBA00047427"/>
    </source>
</evidence>
<keyword evidence="5 17" id="KW-1133">Transmembrane helix</keyword>
<comment type="catalytic activity">
    <reaction evidence="16">
        <text>12-(9Z-hexadecenoyloxy)-octadecanoate + H2O = 12-hydroxyoctadecanoate + (9Z)-hexadecenoate + H(+)</text>
        <dbReference type="Rhea" id="RHEA:52072"/>
        <dbReference type="ChEBI" id="CHEBI:15377"/>
        <dbReference type="ChEBI" id="CHEBI:15378"/>
        <dbReference type="ChEBI" id="CHEBI:32372"/>
        <dbReference type="ChEBI" id="CHEBI:84201"/>
        <dbReference type="ChEBI" id="CHEBI:136312"/>
    </reaction>
    <physiologicalReaction direction="left-to-right" evidence="16">
        <dbReference type="Rhea" id="RHEA:52073"/>
    </physiologicalReaction>
</comment>
<evidence type="ECO:0000256" key="10">
    <source>
        <dbReference type="ARBA" id="ARBA00048680"/>
    </source>
</evidence>
<dbReference type="RefSeq" id="XP_014256057.1">
    <property type="nucleotide sequence ID" value="XM_014400571.2"/>
</dbReference>
<dbReference type="OrthoDB" id="1898221at2759"/>
<comment type="catalytic activity">
    <reaction evidence="1">
        <text>9-(9Z-hexadecenoyloxy)-octadecanoate + H2O = (9Z)-hexadecenoate + 9-hydroxy-octadecanoate + H(+)</text>
        <dbReference type="Rhea" id="RHEA:52068"/>
        <dbReference type="ChEBI" id="CHEBI:15377"/>
        <dbReference type="ChEBI" id="CHEBI:15378"/>
        <dbReference type="ChEBI" id="CHEBI:32372"/>
        <dbReference type="ChEBI" id="CHEBI:136286"/>
        <dbReference type="ChEBI" id="CHEBI:136309"/>
    </reaction>
    <physiologicalReaction direction="left-to-right" evidence="1">
        <dbReference type="Rhea" id="RHEA:52069"/>
    </physiologicalReaction>
</comment>
<keyword evidence="6 17" id="KW-0472">Membrane</keyword>
<name>A0A8I6S112_CIMLE</name>
<evidence type="ECO:0000313" key="18">
    <source>
        <dbReference type="EnsemblMetazoa" id="XP_014256057.1"/>
    </source>
</evidence>
<organism evidence="18 19">
    <name type="scientific">Cimex lectularius</name>
    <name type="common">Bed bug</name>
    <name type="synonym">Acanthia lectularia</name>
    <dbReference type="NCBI Taxonomy" id="79782"/>
    <lineage>
        <taxon>Eukaryota</taxon>
        <taxon>Metazoa</taxon>
        <taxon>Ecdysozoa</taxon>
        <taxon>Arthropoda</taxon>
        <taxon>Hexapoda</taxon>
        <taxon>Insecta</taxon>
        <taxon>Pterygota</taxon>
        <taxon>Neoptera</taxon>
        <taxon>Paraneoptera</taxon>
        <taxon>Hemiptera</taxon>
        <taxon>Heteroptera</taxon>
        <taxon>Panheteroptera</taxon>
        <taxon>Cimicomorpha</taxon>
        <taxon>Cimicidae</taxon>
        <taxon>Cimex</taxon>
    </lineage>
</organism>
<feature type="transmembrane region" description="Helical" evidence="17">
    <location>
        <begin position="211"/>
        <end position="228"/>
    </location>
</feature>
<evidence type="ECO:0000256" key="6">
    <source>
        <dbReference type="ARBA" id="ARBA00023136"/>
    </source>
</evidence>
<comment type="similarity">
    <text evidence="3">Belongs to the AIG1 family.</text>
</comment>
<evidence type="ECO:0000256" key="16">
    <source>
        <dbReference type="ARBA" id="ARBA00049428"/>
    </source>
</evidence>
<evidence type="ECO:0000256" key="4">
    <source>
        <dbReference type="ARBA" id="ARBA00022692"/>
    </source>
</evidence>
<dbReference type="PANTHER" id="PTHR10989">
    <property type="entry name" value="ANDROGEN-INDUCED PROTEIN 1-RELATED"/>
    <property type="match status" value="1"/>
</dbReference>
<dbReference type="KEGG" id="clec:106670341"/>
<comment type="catalytic activity">
    <reaction evidence="10">
        <text>12-octadecanoyloxy-octadecanoate + H2O = 12-hydroxyoctadecanoate + octadecanoate + H(+)</text>
        <dbReference type="Rhea" id="RHEA:52080"/>
        <dbReference type="ChEBI" id="CHEBI:15377"/>
        <dbReference type="ChEBI" id="CHEBI:15378"/>
        <dbReference type="ChEBI" id="CHEBI:25629"/>
        <dbReference type="ChEBI" id="CHEBI:84201"/>
        <dbReference type="ChEBI" id="CHEBI:136330"/>
    </reaction>
    <physiologicalReaction direction="left-to-right" evidence="10">
        <dbReference type="Rhea" id="RHEA:52081"/>
    </physiologicalReaction>
</comment>
<evidence type="ECO:0000256" key="12">
    <source>
        <dbReference type="ARBA" id="ARBA00048800"/>
    </source>
</evidence>
<evidence type="ECO:0000256" key="3">
    <source>
        <dbReference type="ARBA" id="ARBA00009300"/>
    </source>
</evidence>
<evidence type="ECO:0000256" key="1">
    <source>
        <dbReference type="ARBA" id="ARBA00000923"/>
    </source>
</evidence>
<dbReference type="GeneID" id="106670341"/>
<keyword evidence="19" id="KW-1185">Reference proteome</keyword>
<keyword evidence="4 17" id="KW-0812">Transmembrane</keyword>
<comment type="catalytic activity">
    <reaction evidence="15">
        <text>13-(9Z-hexadecenoyloxy)-octadecanoate + H2O = 13-hydroxy-octadecanoate + (9Z)-hexadecenoate + H(+)</text>
        <dbReference type="Rhea" id="RHEA:52076"/>
        <dbReference type="ChEBI" id="CHEBI:15377"/>
        <dbReference type="ChEBI" id="CHEBI:15378"/>
        <dbReference type="ChEBI" id="CHEBI:32372"/>
        <dbReference type="ChEBI" id="CHEBI:136304"/>
        <dbReference type="ChEBI" id="CHEBI:136315"/>
    </reaction>
    <physiologicalReaction direction="left-to-right" evidence="15">
        <dbReference type="Rhea" id="RHEA:52077"/>
    </physiologicalReaction>
</comment>
<evidence type="ECO:0000313" key="19">
    <source>
        <dbReference type="Proteomes" id="UP000494040"/>
    </source>
</evidence>
<evidence type="ECO:0000256" key="14">
    <source>
        <dbReference type="ARBA" id="ARBA00049296"/>
    </source>
</evidence>
<evidence type="ECO:0000256" key="13">
    <source>
        <dbReference type="ARBA" id="ARBA00049221"/>
    </source>
</evidence>
<evidence type="ECO:0000256" key="17">
    <source>
        <dbReference type="SAM" id="Phobius"/>
    </source>
</evidence>
<comment type="catalytic activity">
    <reaction evidence="7">
        <text>12-hexadecanoyloxy-octadecanoate + H2O = 12-hydroxyoctadecanoate + hexadecanoate + H(+)</text>
        <dbReference type="Rhea" id="RHEA:52056"/>
        <dbReference type="ChEBI" id="CHEBI:7896"/>
        <dbReference type="ChEBI" id="CHEBI:15377"/>
        <dbReference type="ChEBI" id="CHEBI:15378"/>
        <dbReference type="ChEBI" id="CHEBI:83677"/>
        <dbReference type="ChEBI" id="CHEBI:84201"/>
    </reaction>
    <physiologicalReaction direction="left-to-right" evidence="7">
        <dbReference type="Rhea" id="RHEA:52057"/>
    </physiologicalReaction>
</comment>
<comment type="catalytic activity">
    <reaction evidence="13">
        <text>9-octadecanoyloxy-octadecanoate + H2O = 9-hydroxy-octadecanoate + octadecanoate + H(+)</text>
        <dbReference type="Rhea" id="RHEA:52096"/>
        <dbReference type="ChEBI" id="CHEBI:15377"/>
        <dbReference type="ChEBI" id="CHEBI:15378"/>
        <dbReference type="ChEBI" id="CHEBI:25629"/>
        <dbReference type="ChEBI" id="CHEBI:136286"/>
        <dbReference type="ChEBI" id="CHEBI:136373"/>
    </reaction>
    <physiologicalReaction direction="left-to-right" evidence="13">
        <dbReference type="Rhea" id="RHEA:52097"/>
    </physiologicalReaction>
</comment>
<comment type="catalytic activity">
    <reaction evidence="11">
        <text>12-(9Z-octadecenoyloxy)-octadecanoate + H2O = 12-hydroxyoctadecanoate + (9Z)-octadecenoate + H(+)</text>
        <dbReference type="Rhea" id="RHEA:52060"/>
        <dbReference type="ChEBI" id="CHEBI:15377"/>
        <dbReference type="ChEBI" id="CHEBI:15378"/>
        <dbReference type="ChEBI" id="CHEBI:30823"/>
        <dbReference type="ChEBI" id="CHEBI:84201"/>
        <dbReference type="ChEBI" id="CHEBI:136302"/>
    </reaction>
    <physiologicalReaction direction="left-to-right" evidence="11">
        <dbReference type="Rhea" id="RHEA:52061"/>
    </physiologicalReaction>
</comment>
<accession>A0A8I6S112</accession>
<evidence type="ECO:0000256" key="2">
    <source>
        <dbReference type="ARBA" id="ARBA00004127"/>
    </source>
</evidence>
<dbReference type="AlphaFoldDB" id="A0A8I6S112"/>
<feature type="transmembrane region" description="Helical" evidence="17">
    <location>
        <begin position="181"/>
        <end position="199"/>
    </location>
</feature>
<evidence type="ECO:0000256" key="11">
    <source>
        <dbReference type="ARBA" id="ARBA00048701"/>
    </source>
</evidence>
<comment type="catalytic activity">
    <reaction evidence="14">
        <text>13-(9Z-octadecenoyloxy)-octadecanoate + H2O = 13-hydroxy-octadecanoate + (9Z)-octadecenoate + H(+)</text>
        <dbReference type="Rhea" id="RHEA:52064"/>
        <dbReference type="ChEBI" id="CHEBI:15377"/>
        <dbReference type="ChEBI" id="CHEBI:15378"/>
        <dbReference type="ChEBI" id="CHEBI:30823"/>
        <dbReference type="ChEBI" id="CHEBI:136303"/>
        <dbReference type="ChEBI" id="CHEBI:136304"/>
    </reaction>
    <physiologicalReaction direction="left-to-right" evidence="14">
        <dbReference type="Rhea" id="RHEA:52065"/>
    </physiologicalReaction>
</comment>
<comment type="catalytic activity">
    <reaction evidence="9">
        <text>9-hexadecanoyloxy-octadecanoate + H2O = 9-hydroxy-octadecanoate + hexadecanoate + H(+)</text>
        <dbReference type="Rhea" id="RHEA:52052"/>
        <dbReference type="ChEBI" id="CHEBI:7896"/>
        <dbReference type="ChEBI" id="CHEBI:15377"/>
        <dbReference type="ChEBI" id="CHEBI:15378"/>
        <dbReference type="ChEBI" id="CHEBI:83670"/>
        <dbReference type="ChEBI" id="CHEBI:136286"/>
    </reaction>
    <physiologicalReaction direction="left-to-right" evidence="9">
        <dbReference type="Rhea" id="RHEA:52053"/>
    </physiologicalReaction>
</comment>
<comment type="subcellular location">
    <subcellularLocation>
        <location evidence="2">Endomembrane system</location>
        <topology evidence="2">Multi-pass membrane protein</topology>
    </subcellularLocation>
</comment>
<dbReference type="Proteomes" id="UP000494040">
    <property type="component" value="Unassembled WGS sequence"/>
</dbReference>
<evidence type="ECO:0000256" key="5">
    <source>
        <dbReference type="ARBA" id="ARBA00022989"/>
    </source>
</evidence>
<dbReference type="GO" id="GO:0012505">
    <property type="term" value="C:endomembrane system"/>
    <property type="evidence" value="ECO:0007669"/>
    <property type="project" value="UniProtKB-SubCell"/>
</dbReference>
<comment type="catalytic activity">
    <reaction evidence="12">
        <text>9-(9Z-octadecenoyloxy)-octadecanoate + H2O = 9-hydroxy-octadecanoate + (9Z)-octadecenoate + H(+)</text>
        <dbReference type="Rhea" id="RHEA:52048"/>
        <dbReference type="ChEBI" id="CHEBI:15377"/>
        <dbReference type="ChEBI" id="CHEBI:15378"/>
        <dbReference type="ChEBI" id="CHEBI:30823"/>
        <dbReference type="ChEBI" id="CHEBI:136282"/>
        <dbReference type="ChEBI" id="CHEBI:136286"/>
    </reaction>
    <physiologicalReaction direction="left-to-right" evidence="12">
        <dbReference type="Rhea" id="RHEA:52049"/>
    </physiologicalReaction>
</comment>
<dbReference type="PANTHER" id="PTHR10989:SF16">
    <property type="entry name" value="AT02829P-RELATED"/>
    <property type="match status" value="1"/>
</dbReference>
<reference evidence="18" key="1">
    <citation type="submission" date="2022-01" db="UniProtKB">
        <authorList>
            <consortium name="EnsemblMetazoa"/>
        </authorList>
    </citation>
    <scope>IDENTIFICATION</scope>
</reference>